<dbReference type="PANTHER" id="PTHR15615">
    <property type="match status" value="1"/>
</dbReference>
<gene>
    <name evidence="2" type="ORF">BD410DRAFT_889897</name>
</gene>
<dbReference type="InterPro" id="IPR006671">
    <property type="entry name" value="Cyclin_N"/>
</dbReference>
<dbReference type="GO" id="GO:0000307">
    <property type="term" value="C:cyclin-dependent protein kinase holoenzyme complex"/>
    <property type="evidence" value="ECO:0007669"/>
    <property type="project" value="TreeGrafter"/>
</dbReference>
<organism evidence="2 3">
    <name type="scientific">Rickenella mellea</name>
    <dbReference type="NCBI Taxonomy" id="50990"/>
    <lineage>
        <taxon>Eukaryota</taxon>
        <taxon>Fungi</taxon>
        <taxon>Dikarya</taxon>
        <taxon>Basidiomycota</taxon>
        <taxon>Agaricomycotina</taxon>
        <taxon>Agaricomycetes</taxon>
        <taxon>Hymenochaetales</taxon>
        <taxon>Rickenellaceae</taxon>
        <taxon>Rickenella</taxon>
    </lineage>
</organism>
<proteinExistence type="predicted"/>
<dbReference type="InterPro" id="IPR036915">
    <property type="entry name" value="Cyclin-like_sf"/>
</dbReference>
<dbReference type="AlphaFoldDB" id="A0A4Y7PMG8"/>
<dbReference type="SUPFAM" id="SSF47954">
    <property type="entry name" value="Cyclin-like"/>
    <property type="match status" value="1"/>
</dbReference>
<dbReference type="Pfam" id="PF00134">
    <property type="entry name" value="Cyclin_N"/>
    <property type="match status" value="1"/>
</dbReference>
<dbReference type="GO" id="GO:0005634">
    <property type="term" value="C:nucleus"/>
    <property type="evidence" value="ECO:0007669"/>
    <property type="project" value="TreeGrafter"/>
</dbReference>
<sequence>MPYPPTCSGPFFPYALHQTRLHTMSHLLAVALLKRLKTRFPDALSSGHRLFLSVFVIASKVLYPCDDRYSNENWALVGQGMFALMEINQMEREMCAYLEWLLNVPSEDLE</sequence>
<dbReference type="OrthoDB" id="244495at2759"/>
<accession>A0A4Y7PMG8</accession>
<evidence type="ECO:0000313" key="3">
    <source>
        <dbReference type="Proteomes" id="UP000294933"/>
    </source>
</evidence>
<keyword evidence="3" id="KW-1185">Reference proteome</keyword>
<dbReference type="VEuPathDB" id="FungiDB:BD410DRAFT_889897"/>
<reference evidence="2 3" key="1">
    <citation type="submission" date="2018-06" db="EMBL/GenBank/DDBJ databases">
        <title>A transcriptomic atlas of mushroom development highlights an independent origin of complex multicellularity.</title>
        <authorList>
            <consortium name="DOE Joint Genome Institute"/>
            <person name="Krizsan K."/>
            <person name="Almasi E."/>
            <person name="Merenyi Z."/>
            <person name="Sahu N."/>
            <person name="Viragh M."/>
            <person name="Koszo T."/>
            <person name="Mondo S."/>
            <person name="Kiss B."/>
            <person name="Balint B."/>
            <person name="Kues U."/>
            <person name="Barry K."/>
            <person name="Hegedus J.C."/>
            <person name="Henrissat B."/>
            <person name="Johnson J."/>
            <person name="Lipzen A."/>
            <person name="Ohm R."/>
            <person name="Nagy I."/>
            <person name="Pangilinan J."/>
            <person name="Yan J."/>
            <person name="Xiong Y."/>
            <person name="Grigoriev I.V."/>
            <person name="Hibbett D.S."/>
            <person name="Nagy L.G."/>
        </authorList>
    </citation>
    <scope>NUCLEOTIDE SEQUENCE [LARGE SCALE GENOMIC DNA]</scope>
    <source>
        <strain evidence="2 3">SZMC22713</strain>
    </source>
</reference>
<dbReference type="PANTHER" id="PTHR15615:SF108">
    <property type="entry name" value="PROTEIN CNPPD1"/>
    <property type="match status" value="1"/>
</dbReference>
<protein>
    <recommendedName>
        <fullName evidence="1">Cyclin N-terminal domain-containing protein</fullName>
    </recommendedName>
</protein>
<dbReference type="STRING" id="50990.A0A4Y7PMG8"/>
<feature type="domain" description="Cyclin N-terminal" evidence="1">
    <location>
        <begin position="18"/>
        <end position="103"/>
    </location>
</feature>
<dbReference type="Gene3D" id="1.10.472.10">
    <property type="entry name" value="Cyclin-like"/>
    <property type="match status" value="1"/>
</dbReference>
<dbReference type="GO" id="GO:0019901">
    <property type="term" value="F:protein kinase binding"/>
    <property type="evidence" value="ECO:0007669"/>
    <property type="project" value="InterPro"/>
</dbReference>
<dbReference type="InterPro" id="IPR013922">
    <property type="entry name" value="Cyclin_PHO80-like"/>
</dbReference>
<evidence type="ECO:0000259" key="1">
    <source>
        <dbReference type="Pfam" id="PF00134"/>
    </source>
</evidence>
<dbReference type="EMBL" id="ML170246">
    <property type="protein sequence ID" value="TDL16318.1"/>
    <property type="molecule type" value="Genomic_DNA"/>
</dbReference>
<dbReference type="CDD" id="cd20557">
    <property type="entry name" value="CYCLIN_ScPCL1-like"/>
    <property type="match status" value="1"/>
</dbReference>
<dbReference type="Proteomes" id="UP000294933">
    <property type="component" value="Unassembled WGS sequence"/>
</dbReference>
<evidence type="ECO:0000313" key="2">
    <source>
        <dbReference type="EMBL" id="TDL16318.1"/>
    </source>
</evidence>
<dbReference type="GO" id="GO:0016538">
    <property type="term" value="F:cyclin-dependent protein serine/threonine kinase regulator activity"/>
    <property type="evidence" value="ECO:0007669"/>
    <property type="project" value="TreeGrafter"/>
</dbReference>
<name>A0A4Y7PMG8_9AGAM</name>